<keyword evidence="1" id="KW-0175">Coiled coil</keyword>
<dbReference type="Proteomes" id="UP001066276">
    <property type="component" value="Chromosome 2_2"/>
</dbReference>
<evidence type="ECO:0000313" key="2">
    <source>
        <dbReference type="EMBL" id="KAJ1193776.1"/>
    </source>
</evidence>
<evidence type="ECO:0000256" key="1">
    <source>
        <dbReference type="SAM" id="Coils"/>
    </source>
</evidence>
<feature type="coiled-coil region" evidence="1">
    <location>
        <begin position="5"/>
        <end position="52"/>
    </location>
</feature>
<gene>
    <name evidence="2" type="ORF">NDU88_003072</name>
</gene>
<proteinExistence type="predicted"/>
<name>A0AAV7UZ49_PLEWA</name>
<comment type="caution">
    <text evidence="2">The sequence shown here is derived from an EMBL/GenBank/DDBJ whole genome shotgun (WGS) entry which is preliminary data.</text>
</comment>
<sequence>MGILISQAKRRMEEQIQIIEQLMKELEKAGNQQEVQQLLMKLEECLKIKEDEIKMRKAHKFNRDKKDYELGGFTLLLVNTTHLE</sequence>
<protein>
    <submittedName>
        <fullName evidence="2">Uncharacterized protein</fullName>
    </submittedName>
</protein>
<organism evidence="2 3">
    <name type="scientific">Pleurodeles waltl</name>
    <name type="common">Iberian ribbed newt</name>
    <dbReference type="NCBI Taxonomy" id="8319"/>
    <lineage>
        <taxon>Eukaryota</taxon>
        <taxon>Metazoa</taxon>
        <taxon>Chordata</taxon>
        <taxon>Craniata</taxon>
        <taxon>Vertebrata</taxon>
        <taxon>Euteleostomi</taxon>
        <taxon>Amphibia</taxon>
        <taxon>Batrachia</taxon>
        <taxon>Caudata</taxon>
        <taxon>Salamandroidea</taxon>
        <taxon>Salamandridae</taxon>
        <taxon>Pleurodelinae</taxon>
        <taxon>Pleurodeles</taxon>
    </lineage>
</organism>
<dbReference type="EMBL" id="JANPWB010000004">
    <property type="protein sequence ID" value="KAJ1193776.1"/>
    <property type="molecule type" value="Genomic_DNA"/>
</dbReference>
<evidence type="ECO:0000313" key="3">
    <source>
        <dbReference type="Proteomes" id="UP001066276"/>
    </source>
</evidence>
<reference evidence="2" key="1">
    <citation type="journal article" date="2022" name="bioRxiv">
        <title>Sequencing and chromosome-scale assembly of the giantPleurodeles waltlgenome.</title>
        <authorList>
            <person name="Brown T."/>
            <person name="Elewa A."/>
            <person name="Iarovenko S."/>
            <person name="Subramanian E."/>
            <person name="Araus A.J."/>
            <person name="Petzold A."/>
            <person name="Susuki M."/>
            <person name="Suzuki K.-i.T."/>
            <person name="Hayashi T."/>
            <person name="Toyoda A."/>
            <person name="Oliveira C."/>
            <person name="Osipova E."/>
            <person name="Leigh N.D."/>
            <person name="Simon A."/>
            <person name="Yun M.H."/>
        </authorList>
    </citation>
    <scope>NUCLEOTIDE SEQUENCE</scope>
    <source>
        <strain evidence="2">20211129_DDA</strain>
        <tissue evidence="2">Liver</tissue>
    </source>
</reference>
<keyword evidence="3" id="KW-1185">Reference proteome</keyword>
<accession>A0AAV7UZ49</accession>
<dbReference type="AlphaFoldDB" id="A0AAV7UZ49"/>